<accession>A0A0F9QI56</accession>
<sequence length="81" mass="9700">MKGEYNCYICGRKHDKTFFFQFPKNFPNEWKWCCRCLSIAEFVVKHGISEVIKIYDDCQTKGYQKRTILIAKKINKLITLE</sequence>
<dbReference type="EMBL" id="LAZR01001945">
    <property type="protein sequence ID" value="KKN36732.1"/>
    <property type="molecule type" value="Genomic_DNA"/>
</dbReference>
<reference evidence="1" key="1">
    <citation type="journal article" date="2015" name="Nature">
        <title>Complex archaea that bridge the gap between prokaryotes and eukaryotes.</title>
        <authorList>
            <person name="Spang A."/>
            <person name="Saw J.H."/>
            <person name="Jorgensen S.L."/>
            <person name="Zaremba-Niedzwiedzka K."/>
            <person name="Martijn J."/>
            <person name="Lind A.E."/>
            <person name="van Eijk R."/>
            <person name="Schleper C."/>
            <person name="Guy L."/>
            <person name="Ettema T.J."/>
        </authorList>
    </citation>
    <scope>NUCLEOTIDE SEQUENCE</scope>
</reference>
<organism evidence="1">
    <name type="scientific">marine sediment metagenome</name>
    <dbReference type="NCBI Taxonomy" id="412755"/>
    <lineage>
        <taxon>unclassified sequences</taxon>
        <taxon>metagenomes</taxon>
        <taxon>ecological metagenomes</taxon>
    </lineage>
</organism>
<evidence type="ECO:0000313" key="1">
    <source>
        <dbReference type="EMBL" id="KKN36732.1"/>
    </source>
</evidence>
<comment type="caution">
    <text evidence="1">The sequence shown here is derived from an EMBL/GenBank/DDBJ whole genome shotgun (WGS) entry which is preliminary data.</text>
</comment>
<dbReference type="AlphaFoldDB" id="A0A0F9QI56"/>
<name>A0A0F9QI56_9ZZZZ</name>
<gene>
    <name evidence="1" type="ORF">LCGC14_0770380</name>
</gene>
<protein>
    <submittedName>
        <fullName evidence="1">Uncharacterized protein</fullName>
    </submittedName>
</protein>
<proteinExistence type="predicted"/>